<comment type="similarity">
    <text evidence="1">Belongs to the Fur family.</text>
</comment>
<evidence type="ECO:0000313" key="8">
    <source>
        <dbReference type="Proteomes" id="UP001623592"/>
    </source>
</evidence>
<gene>
    <name evidence="7" type="ORF">ACJDT4_15750</name>
</gene>
<dbReference type="SUPFAM" id="SSF46785">
    <property type="entry name" value="Winged helix' DNA-binding domain"/>
    <property type="match status" value="1"/>
</dbReference>
<dbReference type="Gene3D" id="1.10.10.10">
    <property type="entry name" value="Winged helix-like DNA-binding domain superfamily/Winged helix DNA-binding domain"/>
    <property type="match status" value="1"/>
</dbReference>
<accession>A0ABW8TJ76</accession>
<sequence length="147" mass="17110">MDKSDYIEAAKIKLKARGYKLTYPRFEMLNIICDSKKHMDAYEIYDKVKEKNIGLSTVYRNILIFEKVGVLKKICVSKVGYYELEPLGKYKIHIHGKCVKCNKIMDLDYKYIKNYLNEFVSKLQGYDNISIEGVSIILSVLCEKCKA</sequence>
<dbReference type="InterPro" id="IPR043135">
    <property type="entry name" value="Fur_C"/>
</dbReference>
<evidence type="ECO:0000256" key="1">
    <source>
        <dbReference type="ARBA" id="ARBA00007957"/>
    </source>
</evidence>
<dbReference type="Proteomes" id="UP001623592">
    <property type="component" value="Unassembled WGS sequence"/>
</dbReference>
<dbReference type="RefSeq" id="WP_406788522.1">
    <property type="nucleotide sequence ID" value="NZ_JBJIAA010000013.1"/>
</dbReference>
<evidence type="ECO:0000256" key="4">
    <source>
        <dbReference type="ARBA" id="ARBA00023015"/>
    </source>
</evidence>
<keyword evidence="5" id="KW-0238">DNA-binding</keyword>
<keyword evidence="4" id="KW-0805">Transcription regulation</keyword>
<protein>
    <submittedName>
        <fullName evidence="7">Fur family transcriptional regulator</fullName>
    </submittedName>
</protein>
<keyword evidence="6" id="KW-0804">Transcription</keyword>
<evidence type="ECO:0000256" key="6">
    <source>
        <dbReference type="ARBA" id="ARBA00023163"/>
    </source>
</evidence>
<evidence type="ECO:0000256" key="2">
    <source>
        <dbReference type="ARBA" id="ARBA00022491"/>
    </source>
</evidence>
<dbReference type="InterPro" id="IPR002481">
    <property type="entry name" value="FUR"/>
</dbReference>
<proteinExistence type="inferred from homology"/>
<organism evidence="7 8">
    <name type="scientific">Clostridium neuense</name>
    <dbReference type="NCBI Taxonomy" id="1728934"/>
    <lineage>
        <taxon>Bacteria</taxon>
        <taxon>Bacillati</taxon>
        <taxon>Bacillota</taxon>
        <taxon>Clostridia</taxon>
        <taxon>Eubacteriales</taxon>
        <taxon>Clostridiaceae</taxon>
        <taxon>Clostridium</taxon>
    </lineage>
</organism>
<evidence type="ECO:0000313" key="7">
    <source>
        <dbReference type="EMBL" id="MFL0251872.1"/>
    </source>
</evidence>
<evidence type="ECO:0000256" key="3">
    <source>
        <dbReference type="ARBA" id="ARBA00022833"/>
    </source>
</evidence>
<dbReference type="EMBL" id="JBJIAA010000013">
    <property type="protein sequence ID" value="MFL0251872.1"/>
    <property type="molecule type" value="Genomic_DNA"/>
</dbReference>
<keyword evidence="2" id="KW-0678">Repressor</keyword>
<dbReference type="PANTHER" id="PTHR33202:SF8">
    <property type="entry name" value="PEROXIDE-RESPONSIVE REPRESSOR PERR"/>
    <property type="match status" value="1"/>
</dbReference>
<dbReference type="Pfam" id="PF01475">
    <property type="entry name" value="FUR"/>
    <property type="match status" value="1"/>
</dbReference>
<dbReference type="CDD" id="cd07153">
    <property type="entry name" value="Fur_like"/>
    <property type="match status" value="1"/>
</dbReference>
<dbReference type="InterPro" id="IPR036390">
    <property type="entry name" value="WH_DNA-bd_sf"/>
</dbReference>
<dbReference type="Gene3D" id="3.30.1490.190">
    <property type="match status" value="1"/>
</dbReference>
<reference evidence="7 8" key="1">
    <citation type="submission" date="2024-11" db="EMBL/GenBank/DDBJ databases">
        <authorList>
            <person name="Heng Y.C."/>
            <person name="Lim A.C.H."/>
            <person name="Lee J.K.Y."/>
            <person name="Kittelmann S."/>
        </authorList>
    </citation>
    <scope>NUCLEOTIDE SEQUENCE [LARGE SCALE GENOMIC DNA]</scope>
    <source>
        <strain evidence="7 8">WILCCON 0114</strain>
    </source>
</reference>
<dbReference type="InterPro" id="IPR036388">
    <property type="entry name" value="WH-like_DNA-bd_sf"/>
</dbReference>
<keyword evidence="8" id="KW-1185">Reference proteome</keyword>
<comment type="caution">
    <text evidence="7">The sequence shown here is derived from an EMBL/GenBank/DDBJ whole genome shotgun (WGS) entry which is preliminary data.</text>
</comment>
<keyword evidence="3" id="KW-0862">Zinc</keyword>
<dbReference type="PANTHER" id="PTHR33202">
    <property type="entry name" value="ZINC UPTAKE REGULATION PROTEIN"/>
    <property type="match status" value="1"/>
</dbReference>
<name>A0ABW8TJ76_9CLOT</name>
<evidence type="ECO:0000256" key="5">
    <source>
        <dbReference type="ARBA" id="ARBA00023125"/>
    </source>
</evidence>